<dbReference type="EMBL" id="JAAMFJ010000002">
    <property type="protein sequence ID" value="MBS9336628.1"/>
    <property type="molecule type" value="Genomic_DNA"/>
</dbReference>
<protein>
    <submittedName>
        <fullName evidence="1">Uncharacterized protein</fullName>
    </submittedName>
</protein>
<evidence type="ECO:0000313" key="2">
    <source>
        <dbReference type="Proteomes" id="UP000735205"/>
    </source>
</evidence>
<proteinExistence type="predicted"/>
<name>A0ABS5QTW5_9LACO</name>
<reference evidence="1 2" key="1">
    <citation type="submission" date="2020-02" db="EMBL/GenBank/DDBJ databases">
        <title>Fructobacillus sp. isolated from paper mulberry of Taiwan.</title>
        <authorList>
            <person name="Lin S.-T."/>
        </authorList>
    </citation>
    <scope>NUCLEOTIDE SEQUENCE [LARGE SCALE GENOMIC DNA]</scope>
    <source>
        <strain evidence="1 2">M1-21</strain>
    </source>
</reference>
<dbReference type="Proteomes" id="UP000735205">
    <property type="component" value="Unassembled WGS sequence"/>
</dbReference>
<gene>
    <name evidence="1" type="ORF">G6R28_05225</name>
</gene>
<dbReference type="RefSeq" id="WP_213793179.1">
    <property type="nucleotide sequence ID" value="NZ_JAAMFJ010000002.1"/>
</dbReference>
<evidence type="ECO:0000313" key="1">
    <source>
        <dbReference type="EMBL" id="MBS9336628.1"/>
    </source>
</evidence>
<organism evidence="1 2">
    <name type="scientific">Fructobacillus papyrifericola</name>
    <dbReference type="NCBI Taxonomy" id="2713172"/>
    <lineage>
        <taxon>Bacteria</taxon>
        <taxon>Bacillati</taxon>
        <taxon>Bacillota</taxon>
        <taxon>Bacilli</taxon>
        <taxon>Lactobacillales</taxon>
        <taxon>Lactobacillaceae</taxon>
        <taxon>Fructobacillus</taxon>
    </lineage>
</organism>
<comment type="caution">
    <text evidence="1">The sequence shown here is derived from an EMBL/GenBank/DDBJ whole genome shotgun (WGS) entry which is preliminary data.</text>
</comment>
<accession>A0ABS5QTW5</accession>
<sequence>MIINGREVKGVMLGPVDKEMVREKLTPKVRQEWLELLEEQDRRIAQWEKEHNF</sequence>
<keyword evidence="2" id="KW-1185">Reference proteome</keyword>